<evidence type="ECO:0000313" key="3">
    <source>
        <dbReference type="Proteomes" id="UP000297872"/>
    </source>
</evidence>
<dbReference type="GeneID" id="302995132"/>
<dbReference type="Proteomes" id="UP000297872">
    <property type="component" value="Unassembled WGS sequence"/>
</dbReference>
<dbReference type="Pfam" id="PF14289">
    <property type="entry name" value="DUF4369"/>
    <property type="match status" value="1"/>
</dbReference>
<dbReference type="InterPro" id="IPR036249">
    <property type="entry name" value="Thioredoxin-like_sf"/>
</dbReference>
<accession>A0A4Y8VNG6</accession>
<proteinExistence type="predicted"/>
<sequence>MKKFAYIIFLFATLFLTSCGVGSGHFKFEGKFLNMNQGEFYVYSPDGGINGLDTIRVVGGRFTYECDCKNPFTLMVVFPNFSEQPIFAESGASVDIKADASHLKELSVKGTKANEQMNQFRENILKLSPPEEKAKAEQFIKDHPESIVSTYLIRKYFVNTSQPDYAKAYTLTTKVAEAQPQNGSLQKMLQQLKQLKTIDTGSRLPQFTAYDIQGKMVSSTTLLSAPVAVISTWASYNYDSQDLLRELKKRMQDSKGRLKLMSICIDPSATDCKRNLTRDSISWPNICTGDMLEDKTLQKLGMTAVPDVIVLQNGKIVARGLKREELKRKLDQLLK</sequence>
<evidence type="ECO:0000259" key="1">
    <source>
        <dbReference type="Pfam" id="PF14289"/>
    </source>
</evidence>
<evidence type="ECO:0000313" key="2">
    <source>
        <dbReference type="EMBL" id="TFH81918.1"/>
    </source>
</evidence>
<dbReference type="PROSITE" id="PS51257">
    <property type="entry name" value="PROKAR_LIPOPROTEIN"/>
    <property type="match status" value="1"/>
</dbReference>
<reference evidence="2 3" key="1">
    <citation type="submission" date="2019-02" db="EMBL/GenBank/DDBJ databases">
        <title>Draft Genome Sequence of the Prevotella sp. BCRC 81118, Isolated from Human Feces.</title>
        <authorList>
            <person name="Huang C.-H."/>
        </authorList>
    </citation>
    <scope>NUCLEOTIDE SEQUENCE [LARGE SCALE GENOMIC DNA]</scope>
    <source>
        <strain evidence="2 3">BCRC 81118</strain>
    </source>
</reference>
<dbReference type="Gene3D" id="3.40.30.10">
    <property type="entry name" value="Glutaredoxin"/>
    <property type="match status" value="1"/>
</dbReference>
<keyword evidence="3" id="KW-1185">Reference proteome</keyword>
<comment type="caution">
    <text evidence="2">The sequence shown here is derived from an EMBL/GenBank/DDBJ whole genome shotgun (WGS) entry which is preliminary data.</text>
</comment>
<protein>
    <submittedName>
        <fullName evidence="2">DUF4369 domain-containing protein</fullName>
    </submittedName>
</protein>
<dbReference type="SUPFAM" id="SSF52833">
    <property type="entry name" value="Thioredoxin-like"/>
    <property type="match status" value="1"/>
</dbReference>
<name>A0A4Y8VNG6_9BACT</name>
<feature type="domain" description="DUF4369" evidence="1">
    <location>
        <begin position="26"/>
        <end position="117"/>
    </location>
</feature>
<organism evidence="2 3">
    <name type="scientific">Segatella hominis</name>
    <dbReference type="NCBI Taxonomy" id="2518605"/>
    <lineage>
        <taxon>Bacteria</taxon>
        <taxon>Pseudomonadati</taxon>
        <taxon>Bacteroidota</taxon>
        <taxon>Bacteroidia</taxon>
        <taxon>Bacteroidales</taxon>
        <taxon>Prevotellaceae</taxon>
        <taxon>Segatella</taxon>
    </lineage>
</organism>
<dbReference type="OrthoDB" id="637389at2"/>
<dbReference type="EMBL" id="SGVY01000015">
    <property type="protein sequence ID" value="TFH81918.1"/>
    <property type="molecule type" value="Genomic_DNA"/>
</dbReference>
<dbReference type="AlphaFoldDB" id="A0A4Y8VNG6"/>
<gene>
    <name evidence="2" type="ORF">EXN75_07485</name>
</gene>
<dbReference type="RefSeq" id="WP_134843317.1">
    <property type="nucleotide sequence ID" value="NZ_DAWDDY010000055.1"/>
</dbReference>
<dbReference type="InterPro" id="IPR025380">
    <property type="entry name" value="DUF4369"/>
</dbReference>